<evidence type="ECO:0000256" key="3">
    <source>
        <dbReference type="ARBA" id="ARBA00022912"/>
    </source>
</evidence>
<dbReference type="Pfam" id="PF19567">
    <property type="entry name" value="CpsB_CapC"/>
    <property type="match status" value="1"/>
</dbReference>
<evidence type="ECO:0000256" key="5">
    <source>
        <dbReference type="PIRNR" id="PIRNR016557"/>
    </source>
</evidence>
<dbReference type="PIRSF" id="PIRSF016557">
    <property type="entry name" value="Caps_synth_CpsB"/>
    <property type="match status" value="1"/>
</dbReference>
<proteinExistence type="inferred from homology"/>
<dbReference type="PANTHER" id="PTHR39181">
    <property type="entry name" value="TYROSINE-PROTEIN PHOSPHATASE YWQE"/>
    <property type="match status" value="1"/>
</dbReference>
<evidence type="ECO:0000256" key="2">
    <source>
        <dbReference type="ARBA" id="ARBA00022801"/>
    </source>
</evidence>
<comment type="catalytic activity">
    <reaction evidence="4 5">
        <text>O-phospho-L-tyrosyl-[protein] + H2O = L-tyrosyl-[protein] + phosphate</text>
        <dbReference type="Rhea" id="RHEA:10684"/>
        <dbReference type="Rhea" id="RHEA-COMP:10136"/>
        <dbReference type="Rhea" id="RHEA-COMP:20101"/>
        <dbReference type="ChEBI" id="CHEBI:15377"/>
        <dbReference type="ChEBI" id="CHEBI:43474"/>
        <dbReference type="ChEBI" id="CHEBI:46858"/>
        <dbReference type="ChEBI" id="CHEBI:61978"/>
        <dbReference type="EC" id="3.1.3.48"/>
    </reaction>
</comment>
<comment type="caution">
    <text evidence="6">The sequence shown here is derived from an EMBL/GenBank/DDBJ whole genome shotgun (WGS) entry which is preliminary data.</text>
</comment>
<reference evidence="6" key="1">
    <citation type="submission" date="2023-07" db="EMBL/GenBank/DDBJ databases">
        <title>Genomic Encyclopedia of Type Strains, Phase IV (KMG-IV): sequencing the most valuable type-strain genomes for metagenomic binning, comparative biology and taxonomic classification.</title>
        <authorList>
            <person name="Goeker M."/>
        </authorList>
    </citation>
    <scope>NUCLEOTIDE SEQUENCE</scope>
    <source>
        <strain evidence="6">DSM 23947</strain>
    </source>
</reference>
<dbReference type="Proteomes" id="UP001237207">
    <property type="component" value="Unassembled WGS sequence"/>
</dbReference>
<evidence type="ECO:0000256" key="4">
    <source>
        <dbReference type="ARBA" id="ARBA00051722"/>
    </source>
</evidence>
<name>A0AAJ1T6X9_9BACI</name>
<keyword evidence="2 5" id="KW-0378">Hydrolase</keyword>
<dbReference type="EMBL" id="JAUSUC010000042">
    <property type="protein sequence ID" value="MDQ0216276.1"/>
    <property type="molecule type" value="Genomic_DNA"/>
</dbReference>
<keyword evidence="3 5" id="KW-0904">Protein phosphatase</keyword>
<dbReference type="InterPro" id="IPR016667">
    <property type="entry name" value="Caps_polysacc_synth_CpsB/CapC"/>
</dbReference>
<organism evidence="6 7">
    <name type="scientific">Oikeobacillus pervagus</name>
    <dbReference type="NCBI Taxonomy" id="1325931"/>
    <lineage>
        <taxon>Bacteria</taxon>
        <taxon>Bacillati</taxon>
        <taxon>Bacillota</taxon>
        <taxon>Bacilli</taxon>
        <taxon>Bacillales</taxon>
        <taxon>Bacillaceae</taxon>
        <taxon>Oikeobacillus</taxon>
    </lineage>
</organism>
<sequence>MIDIHCHILPGIDDGAATYTESLAMARTAVNEGIDTIIATPHHQNGSYENKKLEIITYVDELNAQLKQEGIGLKILPGQENRIYGEIIQDYNQNEIITLGGNSSYLLIEFPSGFIPQYAEQLLFDLQMKGLFPIIVHPERNKEFMEHPDRLYKFVKNGVATQITASSYTGHFGKRVRKFTYQLIEANLTHFIASDAHNTKNRTFNMAQSMDLLEKEFGLDMVYYFTENAELVIDEKHIFKERPQRIKRRKFLGLF</sequence>
<dbReference type="AlphaFoldDB" id="A0AAJ1T6X9"/>
<accession>A0AAJ1T6X9</accession>
<keyword evidence="7" id="KW-1185">Reference proteome</keyword>
<protein>
    <recommendedName>
        <fullName evidence="5">Tyrosine-protein phosphatase</fullName>
        <ecNumber evidence="5">3.1.3.48</ecNumber>
    </recommendedName>
</protein>
<comment type="similarity">
    <text evidence="1 5">Belongs to the metallo-dependent hydrolases superfamily. CpsB/CapC family.</text>
</comment>
<dbReference type="EC" id="3.1.3.48" evidence="5"/>
<evidence type="ECO:0000313" key="7">
    <source>
        <dbReference type="Proteomes" id="UP001237207"/>
    </source>
</evidence>
<dbReference type="SUPFAM" id="SSF89550">
    <property type="entry name" value="PHP domain-like"/>
    <property type="match status" value="1"/>
</dbReference>
<gene>
    <name evidence="6" type="ORF">J2S13_002717</name>
</gene>
<evidence type="ECO:0000256" key="1">
    <source>
        <dbReference type="ARBA" id="ARBA00005750"/>
    </source>
</evidence>
<dbReference type="Gene3D" id="3.20.20.140">
    <property type="entry name" value="Metal-dependent hydrolases"/>
    <property type="match status" value="1"/>
</dbReference>
<dbReference type="GO" id="GO:0030145">
    <property type="term" value="F:manganese ion binding"/>
    <property type="evidence" value="ECO:0007669"/>
    <property type="project" value="UniProtKB-UniRule"/>
</dbReference>
<dbReference type="GO" id="GO:0004725">
    <property type="term" value="F:protein tyrosine phosphatase activity"/>
    <property type="evidence" value="ECO:0007669"/>
    <property type="project" value="UniProtKB-UniRule"/>
</dbReference>
<dbReference type="RefSeq" id="WP_307258281.1">
    <property type="nucleotide sequence ID" value="NZ_JAUSUC010000042.1"/>
</dbReference>
<evidence type="ECO:0000313" key="6">
    <source>
        <dbReference type="EMBL" id="MDQ0216276.1"/>
    </source>
</evidence>
<dbReference type="InterPro" id="IPR016195">
    <property type="entry name" value="Pol/histidinol_Pase-like"/>
</dbReference>
<dbReference type="PANTHER" id="PTHR39181:SF1">
    <property type="entry name" value="TYROSINE-PROTEIN PHOSPHATASE YWQE"/>
    <property type="match status" value="1"/>
</dbReference>